<dbReference type="Gene3D" id="1.50.10.100">
    <property type="entry name" value="Chondroitin AC/alginate lyase"/>
    <property type="match status" value="1"/>
</dbReference>
<evidence type="ECO:0000313" key="1">
    <source>
        <dbReference type="EMBL" id="GMK48492.1"/>
    </source>
</evidence>
<dbReference type="Proteomes" id="UP001285921">
    <property type="component" value="Unassembled WGS sequence"/>
</dbReference>
<protein>
    <recommendedName>
        <fullName evidence="3">Heparinase</fullName>
    </recommendedName>
</protein>
<proteinExistence type="predicted"/>
<dbReference type="InterPro" id="IPR008929">
    <property type="entry name" value="Chondroitin_lyas"/>
</dbReference>
<dbReference type="Gene3D" id="2.70.98.70">
    <property type="match status" value="1"/>
</dbReference>
<sequence length="613" mass="68851">MRTNYEWPKEVLEGWLTDQSAAASDVYTYSGNKADWRGIAESPAYSDMIGEIRAEGERLLDRPIPVLSRDIYDLFETNGNRLIYEGLYFERRSRLTSFALLHCLFPDSAEYRQALINTIEAVLEEMTWCLPAHMRGNSVDRHIDLFASETGFALAEILMITEQSLPSALREDIRVQIERRIFAPYLDDRFPPYHWETADHNWAAVCAGSIGATALLLGINKERRAAILHRAIGTMNHYLSGFGEDGACAEGPGYWNYGFGYFVYFADLLKRATAGRADLLDSRHVRNIAGFQQKAYLAGNRPANFSDASSHVSVNIGLSDYLASNVEEVSFAPLSIRAGFTDDHCSRFAHALRNLLWFRPEAPRQSDWPRGSWYLADAQWLISRVSHASGSFGFAAKGGHNDEPHNHIDVGHFILIAEDDPAFAVDLGSGEYTAQYFGEGRYEYDCTGAQGHSLPIVNGQLQAVGADSKASVEWVEQGELADRLKLELAACYPGSGLATFEREFVWHKTGLPELELTDTFRFDKEGGTITEVIVSQCPPFVRSEGQIVLKGSRHSVVLSFEPQSLEVSIIERTYSNHSGQEESYYRIYLISKEEASLEKTFKLNFKFQEQVES</sequence>
<comment type="caution">
    <text evidence="1">The sequence shown here is derived from an EMBL/GenBank/DDBJ whole genome shotgun (WGS) entry which is preliminary data.</text>
</comment>
<dbReference type="PANTHER" id="PTHR38045:SF1">
    <property type="entry name" value="HEPARINASE II_III-LIKE PROTEIN"/>
    <property type="match status" value="1"/>
</dbReference>
<dbReference type="PANTHER" id="PTHR38045">
    <property type="entry name" value="CHROMOSOME 1, WHOLE GENOME SHOTGUN SEQUENCE"/>
    <property type="match status" value="1"/>
</dbReference>
<dbReference type="EMBL" id="BTCL01000030">
    <property type="protein sequence ID" value="GMK48492.1"/>
    <property type="molecule type" value="Genomic_DNA"/>
</dbReference>
<keyword evidence="2" id="KW-1185">Reference proteome</keyword>
<dbReference type="RefSeq" id="WP_317982091.1">
    <property type="nucleotide sequence ID" value="NZ_BTCL01000030.1"/>
</dbReference>
<accession>A0ABQ6NTQ5</accession>
<organism evidence="1 2">
    <name type="scientific">Paenibacillus glycanilyticus</name>
    <dbReference type="NCBI Taxonomy" id="126569"/>
    <lineage>
        <taxon>Bacteria</taxon>
        <taxon>Bacillati</taxon>
        <taxon>Bacillota</taxon>
        <taxon>Bacilli</taxon>
        <taxon>Bacillales</taxon>
        <taxon>Paenibacillaceae</taxon>
        <taxon>Paenibacillus</taxon>
    </lineage>
</organism>
<evidence type="ECO:0000313" key="2">
    <source>
        <dbReference type="Proteomes" id="UP001285921"/>
    </source>
</evidence>
<evidence type="ECO:0008006" key="3">
    <source>
        <dbReference type="Google" id="ProtNLM"/>
    </source>
</evidence>
<dbReference type="SUPFAM" id="SSF48230">
    <property type="entry name" value="Chondroitin AC/alginate lyase"/>
    <property type="match status" value="1"/>
</dbReference>
<gene>
    <name evidence="1" type="ORF">PghCCS26_56220</name>
</gene>
<name>A0ABQ6NTQ5_9BACL</name>
<reference evidence="1 2" key="1">
    <citation type="submission" date="2023-05" db="EMBL/GenBank/DDBJ databases">
        <title>Draft genome of Paenibacillus sp. CCS26.</title>
        <authorList>
            <person name="Akita H."/>
            <person name="Shinto Y."/>
            <person name="Kimura Z."/>
        </authorList>
    </citation>
    <scope>NUCLEOTIDE SEQUENCE [LARGE SCALE GENOMIC DNA]</scope>
    <source>
        <strain evidence="1 2">CCS26</strain>
    </source>
</reference>